<dbReference type="HOGENOM" id="CLU_1780284_0_0_1"/>
<protein>
    <submittedName>
        <fullName evidence="2">Uncharacterized protein</fullName>
    </submittedName>
</protein>
<reference evidence="2" key="1">
    <citation type="journal article" date="2013" name="Nat. Commun.">
        <title>Whole-genome sequencing of Oryza brachyantha reveals mechanisms underlying Oryza genome evolution.</title>
        <authorList>
            <person name="Chen J."/>
            <person name="Huang Q."/>
            <person name="Gao D."/>
            <person name="Wang J."/>
            <person name="Lang Y."/>
            <person name="Liu T."/>
            <person name="Li B."/>
            <person name="Bai Z."/>
            <person name="Luis Goicoechea J."/>
            <person name="Liang C."/>
            <person name="Chen C."/>
            <person name="Zhang W."/>
            <person name="Sun S."/>
            <person name="Liao Y."/>
            <person name="Zhang X."/>
            <person name="Yang L."/>
            <person name="Song C."/>
            <person name="Wang M."/>
            <person name="Shi J."/>
            <person name="Liu G."/>
            <person name="Liu J."/>
            <person name="Zhou H."/>
            <person name="Zhou W."/>
            <person name="Yu Q."/>
            <person name="An N."/>
            <person name="Chen Y."/>
            <person name="Cai Q."/>
            <person name="Wang B."/>
            <person name="Liu B."/>
            <person name="Min J."/>
            <person name="Huang Y."/>
            <person name="Wu H."/>
            <person name="Li Z."/>
            <person name="Zhang Y."/>
            <person name="Yin Y."/>
            <person name="Song W."/>
            <person name="Jiang J."/>
            <person name="Jackson S.A."/>
            <person name="Wing R.A."/>
            <person name="Wang J."/>
            <person name="Chen M."/>
        </authorList>
    </citation>
    <scope>NUCLEOTIDE SEQUENCE [LARGE SCALE GENOMIC DNA]</scope>
    <source>
        <strain evidence="2">cv. IRGC 101232</strain>
    </source>
</reference>
<evidence type="ECO:0000313" key="2">
    <source>
        <dbReference type="EnsemblPlants" id="OB12G17380.1"/>
    </source>
</evidence>
<dbReference type="AlphaFoldDB" id="J3NCN0"/>
<dbReference type="Gramene" id="OB12G17380.1">
    <property type="protein sequence ID" value="OB12G17380.1"/>
    <property type="gene ID" value="OB12G17380"/>
</dbReference>
<proteinExistence type="predicted"/>
<feature type="region of interest" description="Disordered" evidence="1">
    <location>
        <begin position="91"/>
        <end position="110"/>
    </location>
</feature>
<evidence type="ECO:0000256" key="1">
    <source>
        <dbReference type="SAM" id="MobiDB-lite"/>
    </source>
</evidence>
<name>J3NCN0_ORYBR</name>
<reference evidence="2" key="2">
    <citation type="submission" date="2013-04" db="UniProtKB">
        <authorList>
            <consortium name="EnsemblPlants"/>
        </authorList>
    </citation>
    <scope>IDENTIFICATION</scope>
</reference>
<accession>J3NCN0</accession>
<organism evidence="2">
    <name type="scientific">Oryza brachyantha</name>
    <name type="common">malo sina</name>
    <dbReference type="NCBI Taxonomy" id="4533"/>
    <lineage>
        <taxon>Eukaryota</taxon>
        <taxon>Viridiplantae</taxon>
        <taxon>Streptophyta</taxon>
        <taxon>Embryophyta</taxon>
        <taxon>Tracheophyta</taxon>
        <taxon>Spermatophyta</taxon>
        <taxon>Magnoliopsida</taxon>
        <taxon>Liliopsida</taxon>
        <taxon>Poales</taxon>
        <taxon>Poaceae</taxon>
        <taxon>BOP clade</taxon>
        <taxon>Oryzoideae</taxon>
        <taxon>Oryzeae</taxon>
        <taxon>Oryzinae</taxon>
        <taxon>Oryza</taxon>
    </lineage>
</organism>
<keyword evidence="3" id="KW-1185">Reference proteome</keyword>
<sequence length="146" mass="15585">MNEKFAIIPSLITCVTQFHQLPAASTQARHCYSPPKPGTGAGASIHRLVYRSLPLPPTHLVDAAIVAQPDLAPLPPPHRVTFTIASTSRPHRCGLDPTDATGGLGRTDSAGWPPTNLTAIEAPPASLSMLPLAHPDSLLLRWRELL</sequence>
<dbReference type="EnsemblPlants" id="OB12G17380.1">
    <property type="protein sequence ID" value="OB12G17380.1"/>
    <property type="gene ID" value="OB12G17380"/>
</dbReference>
<dbReference type="Proteomes" id="UP000006038">
    <property type="component" value="Chromosome 12"/>
</dbReference>
<evidence type="ECO:0000313" key="3">
    <source>
        <dbReference type="Proteomes" id="UP000006038"/>
    </source>
</evidence>